<dbReference type="Proteomes" id="UP000266723">
    <property type="component" value="Unassembled WGS sequence"/>
</dbReference>
<protein>
    <submittedName>
        <fullName evidence="2">Uncharacterized protein</fullName>
    </submittedName>
</protein>
<gene>
    <name evidence="2" type="ORF">DY000_02033738</name>
</gene>
<feature type="region of interest" description="Disordered" evidence="1">
    <location>
        <begin position="55"/>
        <end position="77"/>
    </location>
</feature>
<organism evidence="2 3">
    <name type="scientific">Brassica cretica</name>
    <name type="common">Mustard</name>
    <dbReference type="NCBI Taxonomy" id="69181"/>
    <lineage>
        <taxon>Eukaryota</taxon>
        <taxon>Viridiplantae</taxon>
        <taxon>Streptophyta</taxon>
        <taxon>Embryophyta</taxon>
        <taxon>Tracheophyta</taxon>
        <taxon>Spermatophyta</taxon>
        <taxon>Magnoliopsida</taxon>
        <taxon>eudicotyledons</taxon>
        <taxon>Gunneridae</taxon>
        <taxon>Pentapetalae</taxon>
        <taxon>rosids</taxon>
        <taxon>malvids</taxon>
        <taxon>Brassicales</taxon>
        <taxon>Brassicaceae</taxon>
        <taxon>Brassiceae</taxon>
        <taxon>Brassica</taxon>
    </lineage>
</organism>
<proteinExistence type="predicted"/>
<comment type="caution">
    <text evidence="2">The sequence shown here is derived from an EMBL/GenBank/DDBJ whole genome shotgun (WGS) entry which is preliminary data.</text>
</comment>
<evidence type="ECO:0000256" key="1">
    <source>
        <dbReference type="SAM" id="MobiDB-lite"/>
    </source>
</evidence>
<evidence type="ECO:0000313" key="3">
    <source>
        <dbReference type="Proteomes" id="UP000266723"/>
    </source>
</evidence>
<dbReference type="EMBL" id="QGKV02000649">
    <property type="protein sequence ID" value="KAF3582818.1"/>
    <property type="molecule type" value="Genomic_DNA"/>
</dbReference>
<evidence type="ECO:0000313" key="2">
    <source>
        <dbReference type="EMBL" id="KAF3582818.1"/>
    </source>
</evidence>
<sequence length="98" mass="11088">MRKRRISIARRKRSGLAAHMVPIVHPRRPHDAHDLPSPRTRCPQSALAVHTVPTVAPRRSRSALSTHNQPSPPTRRPRLIHLVTTKHRYTALLIVSPS</sequence>
<accession>A0ABQ7DXL1</accession>
<reference evidence="2 3" key="1">
    <citation type="journal article" date="2020" name="BMC Genomics">
        <title>Intraspecific diversification of the crop wild relative Brassica cretica Lam. using demographic model selection.</title>
        <authorList>
            <person name="Kioukis A."/>
            <person name="Michalopoulou V.A."/>
            <person name="Briers L."/>
            <person name="Pirintsos S."/>
            <person name="Studholme D.J."/>
            <person name="Pavlidis P."/>
            <person name="Sarris P.F."/>
        </authorList>
    </citation>
    <scope>NUCLEOTIDE SEQUENCE [LARGE SCALE GENOMIC DNA]</scope>
    <source>
        <strain evidence="3">cv. PFS-1207/04</strain>
    </source>
</reference>
<name>A0ABQ7DXL1_BRACR</name>
<keyword evidence="3" id="KW-1185">Reference proteome</keyword>